<evidence type="ECO:0000256" key="10">
    <source>
        <dbReference type="HAMAP-Rule" id="MF_03064"/>
    </source>
</evidence>
<gene>
    <name evidence="12" type="ORF">INT43_000555</name>
</gene>
<dbReference type="Proteomes" id="UP000654370">
    <property type="component" value="Unassembled WGS sequence"/>
</dbReference>
<keyword evidence="8 10" id="KW-0472">Membrane</keyword>
<dbReference type="InterPro" id="IPR002067">
    <property type="entry name" value="MCP"/>
</dbReference>
<feature type="repeat" description="Solcar" evidence="11">
    <location>
        <begin position="216"/>
        <end position="300"/>
    </location>
</feature>
<dbReference type="EMBL" id="JAEPQZ010000002">
    <property type="protein sequence ID" value="KAG2184642.1"/>
    <property type="molecule type" value="Genomic_DNA"/>
</dbReference>
<dbReference type="OrthoDB" id="1924968at2759"/>
<keyword evidence="5 10" id="KW-0999">Mitochondrion inner membrane</keyword>
<dbReference type="InterPro" id="IPR030847">
    <property type="entry name" value="Hem25/SLC25A38"/>
</dbReference>
<keyword evidence="7 10" id="KW-0496">Mitochondrion</keyword>
<dbReference type="PROSITE" id="PS51257">
    <property type="entry name" value="PROKAR_LIPOPROTEIN"/>
    <property type="match status" value="1"/>
</dbReference>
<dbReference type="InterPro" id="IPR023395">
    <property type="entry name" value="MCP_dom_sf"/>
</dbReference>
<comment type="similarity">
    <text evidence="10">Belongs to the mitochondrial carrier (TC 2.A.29) family. SLC25A38 subfamily.</text>
</comment>
<dbReference type="InterPro" id="IPR018108">
    <property type="entry name" value="MCP_transmembrane"/>
</dbReference>
<dbReference type="PANTHER" id="PTHR46181:SF3">
    <property type="entry name" value="MITOCHONDRIAL GLYCINE TRANSPORTER"/>
    <property type="match status" value="1"/>
</dbReference>
<keyword evidence="6 10" id="KW-1133">Transmembrane helix</keyword>
<dbReference type="GO" id="GO:0015187">
    <property type="term" value="F:glycine transmembrane transporter activity"/>
    <property type="evidence" value="ECO:0007669"/>
    <property type="project" value="UniProtKB-UniRule"/>
</dbReference>
<dbReference type="GO" id="GO:1904983">
    <property type="term" value="P:glycine import into mitochondrion"/>
    <property type="evidence" value="ECO:0007669"/>
    <property type="project" value="UniProtKB-UniRule"/>
</dbReference>
<evidence type="ECO:0000256" key="5">
    <source>
        <dbReference type="ARBA" id="ARBA00022792"/>
    </source>
</evidence>
<dbReference type="PANTHER" id="PTHR46181">
    <property type="entry name" value="MITOCHONDRIAL GLYCINE TRANSPORTER"/>
    <property type="match status" value="1"/>
</dbReference>
<evidence type="ECO:0000256" key="7">
    <source>
        <dbReference type="ARBA" id="ARBA00023128"/>
    </source>
</evidence>
<comment type="function">
    <text evidence="10">Mitochondrial glycine transporter that imports glycine into the mitochondrial matrix. Plays an important role in providing glycine for the first enzymatic step in heme biosynthesis, the condensation of glycine with succinyl-CoA to produce 5-aminolevulinate (ALA) in the miochondrial matrix.</text>
</comment>
<dbReference type="Gene3D" id="1.50.40.10">
    <property type="entry name" value="Mitochondrial carrier domain"/>
    <property type="match status" value="1"/>
</dbReference>
<keyword evidence="2 10" id="KW-0813">Transport</keyword>
<dbReference type="PROSITE" id="PS50920">
    <property type="entry name" value="SOLCAR"/>
    <property type="match status" value="3"/>
</dbReference>
<evidence type="ECO:0000313" key="12">
    <source>
        <dbReference type="EMBL" id="KAG2184642.1"/>
    </source>
</evidence>
<keyword evidence="13" id="KW-1185">Reference proteome</keyword>
<feature type="repeat" description="Solcar" evidence="11">
    <location>
        <begin position="5"/>
        <end position="107"/>
    </location>
</feature>
<evidence type="ECO:0000256" key="9">
    <source>
        <dbReference type="ARBA" id="ARBA00034060"/>
    </source>
</evidence>
<name>A0A8H7UK27_MORIS</name>
<comment type="catalytic activity">
    <reaction evidence="9 10">
        <text>glycine(in) = glycine(out)</text>
        <dbReference type="Rhea" id="RHEA:70715"/>
        <dbReference type="ChEBI" id="CHEBI:57305"/>
    </reaction>
</comment>
<evidence type="ECO:0000256" key="11">
    <source>
        <dbReference type="PROSITE-ProRule" id="PRU00282"/>
    </source>
</evidence>
<dbReference type="SUPFAM" id="SSF103506">
    <property type="entry name" value="Mitochondrial carrier"/>
    <property type="match status" value="1"/>
</dbReference>
<comment type="caution">
    <text evidence="12">The sequence shown here is derived from an EMBL/GenBank/DDBJ whole genome shotgun (WGS) entry which is preliminary data.</text>
</comment>
<feature type="repeat" description="Solcar" evidence="11">
    <location>
        <begin position="119"/>
        <end position="203"/>
    </location>
</feature>
<dbReference type="AlphaFoldDB" id="A0A8H7UK27"/>
<dbReference type="PRINTS" id="PR00926">
    <property type="entry name" value="MITOCARRIER"/>
</dbReference>
<evidence type="ECO:0000256" key="8">
    <source>
        <dbReference type="ARBA" id="ARBA00023136"/>
    </source>
</evidence>
<evidence type="ECO:0000256" key="3">
    <source>
        <dbReference type="ARBA" id="ARBA00022692"/>
    </source>
</evidence>
<evidence type="ECO:0000256" key="2">
    <source>
        <dbReference type="ARBA" id="ARBA00022448"/>
    </source>
</evidence>
<accession>A0A8H7UK27</accession>
<protein>
    <recommendedName>
        <fullName evidence="10">Mitochondrial glycine transporter</fullName>
    </recommendedName>
    <alternativeName>
        <fullName evidence="10">Solute carrier family 25 member 38 homolog</fullName>
    </alternativeName>
</protein>
<dbReference type="HAMAP" id="MF_03064">
    <property type="entry name" value="SLC25A38"/>
    <property type="match status" value="1"/>
</dbReference>
<reference evidence="12" key="1">
    <citation type="submission" date="2020-12" db="EMBL/GenBank/DDBJ databases">
        <title>Metabolic potential, ecology and presence of endohyphal bacteria is reflected in genomic diversity of Mucoromycotina.</title>
        <authorList>
            <person name="Muszewska A."/>
            <person name="Okrasinska A."/>
            <person name="Steczkiewicz K."/>
            <person name="Drgas O."/>
            <person name="Orlowska M."/>
            <person name="Perlinska-Lenart U."/>
            <person name="Aleksandrzak-Piekarczyk T."/>
            <person name="Szatraj K."/>
            <person name="Zielenkiewicz U."/>
            <person name="Pilsyk S."/>
            <person name="Malc E."/>
            <person name="Mieczkowski P."/>
            <person name="Kruszewska J.S."/>
            <person name="Biernat P."/>
            <person name="Pawlowska J."/>
        </authorList>
    </citation>
    <scope>NUCLEOTIDE SEQUENCE</scope>
    <source>
        <strain evidence="12">WA0000067209</strain>
    </source>
</reference>
<sequence length="311" mass="34208">MTPKVDPALHLLGGAGSGMIACTALQPLDLIKTRLQQQRQDHLSFLREAKTKGLFVAPQKSNIYSTVRDIIRTNGPIGLWRGTFPTILRNVPGSAMYFFALAEIRSALNKSHTTGKNPLQSWDNLLAGAAARGSVGFVMMPVTVVKIRYESNFYNYKSLSEAFSSIVKNDGLRGLFAGFGATFIRDAPFAGIYLFFYEHCKTVANAWSTNNGVNVANAAVNLGSGVLAGLAATSVTQPFDMLKTRMQLKPLIYRNIWTSAKKVALEEGMVGFFDGMAVRMVRKSLNSAISWTIYEEIVRWHRDSLVDAKAL</sequence>
<evidence type="ECO:0000256" key="6">
    <source>
        <dbReference type="ARBA" id="ARBA00022989"/>
    </source>
</evidence>
<proteinExistence type="inferred from homology"/>
<keyword evidence="3 10" id="KW-0812">Transmembrane</keyword>
<comment type="subcellular location">
    <subcellularLocation>
        <location evidence="10">Mitochondrion inner membrane</location>
        <topology evidence="10">Multi-pass membrane protein</topology>
    </subcellularLocation>
    <subcellularLocation>
        <location evidence="1">Mitochondrion membrane</location>
        <topology evidence="1">Multi-pass membrane protein</topology>
    </subcellularLocation>
</comment>
<organism evidence="12 13">
    <name type="scientific">Mortierella isabellina</name>
    <name type="common">Filamentous fungus</name>
    <name type="synonym">Umbelopsis isabellina</name>
    <dbReference type="NCBI Taxonomy" id="91625"/>
    <lineage>
        <taxon>Eukaryota</taxon>
        <taxon>Fungi</taxon>
        <taxon>Fungi incertae sedis</taxon>
        <taxon>Mucoromycota</taxon>
        <taxon>Mucoromycotina</taxon>
        <taxon>Umbelopsidomycetes</taxon>
        <taxon>Umbelopsidales</taxon>
        <taxon>Umbelopsidaceae</taxon>
        <taxon>Umbelopsis</taxon>
    </lineage>
</organism>
<dbReference type="Pfam" id="PF00153">
    <property type="entry name" value="Mito_carr"/>
    <property type="match status" value="3"/>
</dbReference>
<dbReference type="GO" id="GO:0005743">
    <property type="term" value="C:mitochondrial inner membrane"/>
    <property type="evidence" value="ECO:0007669"/>
    <property type="project" value="UniProtKB-SubCell"/>
</dbReference>
<evidence type="ECO:0000256" key="4">
    <source>
        <dbReference type="ARBA" id="ARBA00022737"/>
    </source>
</evidence>
<evidence type="ECO:0000256" key="1">
    <source>
        <dbReference type="ARBA" id="ARBA00004225"/>
    </source>
</evidence>
<evidence type="ECO:0000313" key="13">
    <source>
        <dbReference type="Proteomes" id="UP000654370"/>
    </source>
</evidence>
<keyword evidence="4 10" id="KW-0677">Repeat</keyword>